<gene>
    <name evidence="3" type="ORF">SEMRO_1987_G309550.1</name>
</gene>
<keyword evidence="2" id="KW-0812">Transmembrane</keyword>
<feature type="compositionally biased region" description="Polar residues" evidence="1">
    <location>
        <begin position="530"/>
        <end position="542"/>
    </location>
</feature>
<evidence type="ECO:0000256" key="2">
    <source>
        <dbReference type="SAM" id="Phobius"/>
    </source>
</evidence>
<proteinExistence type="predicted"/>
<dbReference type="AlphaFoldDB" id="A0A9N8EW11"/>
<keyword evidence="2" id="KW-0472">Membrane</keyword>
<evidence type="ECO:0000313" key="4">
    <source>
        <dbReference type="Proteomes" id="UP001153069"/>
    </source>
</evidence>
<name>A0A9N8EW11_9STRA</name>
<organism evidence="3 4">
    <name type="scientific">Seminavis robusta</name>
    <dbReference type="NCBI Taxonomy" id="568900"/>
    <lineage>
        <taxon>Eukaryota</taxon>
        <taxon>Sar</taxon>
        <taxon>Stramenopiles</taxon>
        <taxon>Ochrophyta</taxon>
        <taxon>Bacillariophyta</taxon>
        <taxon>Bacillariophyceae</taxon>
        <taxon>Bacillariophycidae</taxon>
        <taxon>Naviculales</taxon>
        <taxon>Naviculaceae</taxon>
        <taxon>Seminavis</taxon>
    </lineage>
</organism>
<keyword evidence="4" id="KW-1185">Reference proteome</keyword>
<accession>A0A9N8EW11</accession>
<dbReference type="EMBL" id="CAICTM010001985">
    <property type="protein sequence ID" value="CAB9527385.1"/>
    <property type="molecule type" value="Genomic_DNA"/>
</dbReference>
<evidence type="ECO:0000313" key="3">
    <source>
        <dbReference type="EMBL" id="CAB9527385.1"/>
    </source>
</evidence>
<protein>
    <submittedName>
        <fullName evidence="3">Uncharacterized protein</fullName>
    </submittedName>
</protein>
<keyword evidence="2" id="KW-1133">Transmembrane helix</keyword>
<feature type="region of interest" description="Disordered" evidence="1">
    <location>
        <begin position="530"/>
        <end position="563"/>
    </location>
</feature>
<feature type="transmembrane region" description="Helical" evidence="2">
    <location>
        <begin position="479"/>
        <end position="500"/>
    </location>
</feature>
<sequence>MMACLHDCEAERQQKSRKETHLIHPREHVAVWVFFAILAIARLRYDTDRQLWMSHRNLHVETPIRLLLGDTLPQLERSIVSYCAYDIAASCKKSIPLFTKPQMEQRRQQQRHVPLELRKLPVLQLDIVDDAAPCDSVLAPNPFLAILSKYGRFYQNLDCPATGTHPTTQPLEQRILKQDENDPTLEQLCDMVITVIRTVFGYNEGHAKHILLESMIQLLTNYEVTMELPQQTPLDVDTVDVDVDARSSIKVKLYLDDKELPIAKSRLEMIRLLSDAWKRQKGKIAEEETIVNDLTVLLEQGPMPVITAPAQTLAPLSSSRTTWHPHSMQYETSKMASCLLRLYNQNQIMTQRCSHFMVAAHDKAQEFELQWDCPLAALVRWIYGILCVCALLVLSSDMGLGETTKQRRGRRLRQMLQDPLLRKGIERDAKRRLKNDEAAVAKYMAEQDAKVAEIEAADADQGWKWREARIVAWKERVRYLWVLRKALVAALGVSVVLLVVDQPKAVVVLDSAMILVGTMGLSYVYMPESPEQQSKKGTTVHSSGLEEPLLDARPKGGSSVESA</sequence>
<reference evidence="3" key="1">
    <citation type="submission" date="2020-06" db="EMBL/GenBank/DDBJ databases">
        <authorList>
            <consortium name="Plant Systems Biology data submission"/>
        </authorList>
    </citation>
    <scope>NUCLEOTIDE SEQUENCE</scope>
    <source>
        <strain evidence="3">D6</strain>
    </source>
</reference>
<feature type="transmembrane region" description="Helical" evidence="2">
    <location>
        <begin position="506"/>
        <end position="526"/>
    </location>
</feature>
<dbReference type="Proteomes" id="UP001153069">
    <property type="component" value="Unassembled WGS sequence"/>
</dbReference>
<comment type="caution">
    <text evidence="3">The sequence shown here is derived from an EMBL/GenBank/DDBJ whole genome shotgun (WGS) entry which is preliminary data.</text>
</comment>
<evidence type="ECO:0000256" key="1">
    <source>
        <dbReference type="SAM" id="MobiDB-lite"/>
    </source>
</evidence>
<feature type="transmembrane region" description="Helical" evidence="2">
    <location>
        <begin position="381"/>
        <end position="401"/>
    </location>
</feature>